<reference evidence="3" key="3">
    <citation type="journal article" date="2013" name="Nucleic Acids Res.">
        <title>The genome of Anopheles darlingi, the main neotropical malaria vector.</title>
        <authorList>
            <person name="Marinotti O."/>
            <person name="Cerqueira G.C."/>
            <person name="de Almeida L.G."/>
            <person name="Ferro M.I."/>
            <person name="Loreto E.L."/>
            <person name="Zaha A."/>
            <person name="Teixeira S.M."/>
            <person name="Wespiser A.R."/>
            <person name="Almeida E Silva A."/>
            <person name="Schlindwein A.D."/>
            <person name="Pacheco A.C."/>
            <person name="Silva A.L."/>
            <person name="Graveley B.R."/>
            <person name="Walenz B.P."/>
            <person name="Lima Bde A."/>
            <person name="Ribeiro C.A."/>
            <person name="Nunes-Silva C.G."/>
            <person name="de Carvalho C.R."/>
            <person name="Soares C.M."/>
            <person name="de Menezes C.B."/>
            <person name="Matiolli C."/>
            <person name="Caffrey D."/>
            <person name="Araujo D.A."/>
            <person name="de Oliveira D.M."/>
            <person name="Golenbock D."/>
            <person name="Grisard E.C."/>
            <person name="Fantinatti-Garboggini F."/>
            <person name="de Carvalho F.M."/>
            <person name="Barcellos F.G."/>
            <person name="Prosdocimi F."/>
            <person name="May G."/>
            <person name="Azevedo Junior G.M."/>
            <person name="Guimaraes G.M."/>
            <person name="Goldman G.H."/>
            <person name="Padilha I.Q."/>
            <person name="Batista Jda S."/>
            <person name="Ferro J.A."/>
            <person name="Ribeiro J.M."/>
            <person name="Fietto J.L."/>
            <person name="Dabbas K.M."/>
            <person name="Cerdeira L."/>
            <person name="Agnez-Lima L.F."/>
            <person name="Brocchi M."/>
            <person name="de Carvalho M.O."/>
            <person name="Teixeira Mde M."/>
            <person name="Diniz Maia Mde M."/>
            <person name="Goldman M.H."/>
            <person name="Cruz Schneider M.P."/>
            <person name="Felipe M.S."/>
            <person name="Hungria M."/>
            <person name="Nicolas M.F."/>
            <person name="Pereira M."/>
            <person name="Montes M.A."/>
            <person name="Cantao M.E."/>
            <person name="Vincentz M."/>
            <person name="Rafael M.S."/>
            <person name="Silverman N."/>
            <person name="Stoco P.H."/>
            <person name="Souza R.C."/>
            <person name="Vicentini R."/>
            <person name="Gazzinelli R.T."/>
            <person name="Neves Rde O."/>
            <person name="Silva R."/>
            <person name="Astolfi-Filho S."/>
            <person name="Maciel T.E."/>
            <person name="Urmenyi T.P."/>
            <person name="Tadei W.P."/>
            <person name="Camargo E.P."/>
            <person name="de Vasconcelos A.T."/>
        </authorList>
    </citation>
    <scope>NUCLEOTIDE SEQUENCE</scope>
</reference>
<feature type="compositionally biased region" description="Low complexity" evidence="1">
    <location>
        <begin position="136"/>
        <end position="149"/>
    </location>
</feature>
<keyword evidence="2" id="KW-0732">Signal</keyword>
<reference evidence="3" key="2">
    <citation type="submission" date="2010-05" db="EMBL/GenBank/DDBJ databases">
        <authorList>
            <person name="Almeida L.G."/>
            <person name="Nicolas M.F."/>
            <person name="Souza R.C."/>
            <person name="Vasconcelos A.T.R."/>
        </authorList>
    </citation>
    <scope>NUCLEOTIDE SEQUENCE</scope>
</reference>
<evidence type="ECO:0000313" key="3">
    <source>
        <dbReference type="EMBL" id="ETN64453.1"/>
    </source>
</evidence>
<organism evidence="3">
    <name type="scientific">Anopheles darlingi</name>
    <name type="common">Mosquito</name>
    <dbReference type="NCBI Taxonomy" id="43151"/>
    <lineage>
        <taxon>Eukaryota</taxon>
        <taxon>Metazoa</taxon>
        <taxon>Ecdysozoa</taxon>
        <taxon>Arthropoda</taxon>
        <taxon>Hexapoda</taxon>
        <taxon>Insecta</taxon>
        <taxon>Pterygota</taxon>
        <taxon>Neoptera</taxon>
        <taxon>Endopterygota</taxon>
        <taxon>Diptera</taxon>
        <taxon>Nematocera</taxon>
        <taxon>Culicoidea</taxon>
        <taxon>Culicidae</taxon>
        <taxon>Anophelinae</taxon>
        <taxon>Anopheles</taxon>
    </lineage>
</organism>
<dbReference type="Proteomes" id="UP000000673">
    <property type="component" value="Unassembled WGS sequence"/>
</dbReference>
<dbReference type="AlphaFoldDB" id="W5JMC8"/>
<dbReference type="EnsemblMetazoa" id="ADAC003804-RA">
    <property type="protein sequence ID" value="ADAC003804-PA"/>
    <property type="gene ID" value="ADAC003804"/>
</dbReference>
<dbReference type="PROSITE" id="PS51257">
    <property type="entry name" value="PROKAR_LIPOPROTEIN"/>
    <property type="match status" value="1"/>
</dbReference>
<dbReference type="EMBL" id="ADMH02001014">
    <property type="protein sequence ID" value="ETN64453.1"/>
    <property type="molecule type" value="Genomic_DNA"/>
</dbReference>
<name>W5JMC8_ANODA</name>
<feature type="compositionally biased region" description="Polar residues" evidence="1">
    <location>
        <begin position="53"/>
        <end position="68"/>
    </location>
</feature>
<accession>W5JMC8</accession>
<feature type="region of interest" description="Disordered" evidence="1">
    <location>
        <begin position="106"/>
        <end position="149"/>
    </location>
</feature>
<gene>
    <name evidence="3" type="ORF">AND_003804</name>
</gene>
<feature type="signal peptide" evidence="2">
    <location>
        <begin position="1"/>
        <end position="34"/>
    </location>
</feature>
<evidence type="ECO:0000256" key="2">
    <source>
        <dbReference type="SAM" id="SignalP"/>
    </source>
</evidence>
<evidence type="ECO:0000313" key="4">
    <source>
        <dbReference type="EnsemblMetazoa" id="ADAC003804-PA"/>
    </source>
</evidence>
<proteinExistence type="predicted"/>
<dbReference type="VEuPathDB" id="VectorBase:ADAC003804"/>
<reference evidence="3 5" key="1">
    <citation type="journal article" date="2010" name="BMC Genomics">
        <title>Combination of measures distinguishes pre-miRNAs from other stem-loops in the genome of the newly sequenced Anopheles darlingi.</title>
        <authorList>
            <person name="Mendes N.D."/>
            <person name="Freitas A.T."/>
            <person name="Vasconcelos A.T."/>
            <person name="Sagot M.F."/>
        </authorList>
    </citation>
    <scope>NUCLEOTIDE SEQUENCE</scope>
</reference>
<reference evidence="4" key="4">
    <citation type="submission" date="2015-06" db="UniProtKB">
        <authorList>
            <consortium name="EnsemblMetazoa"/>
        </authorList>
    </citation>
    <scope>IDENTIFICATION</scope>
</reference>
<evidence type="ECO:0000256" key="1">
    <source>
        <dbReference type="SAM" id="MobiDB-lite"/>
    </source>
</evidence>
<feature type="compositionally biased region" description="Basic and acidic residues" evidence="1">
    <location>
        <begin position="109"/>
        <end position="135"/>
    </location>
</feature>
<keyword evidence="5" id="KW-1185">Reference proteome</keyword>
<evidence type="ECO:0000313" key="5">
    <source>
        <dbReference type="Proteomes" id="UP000000673"/>
    </source>
</evidence>
<dbReference type="eggNOG" id="ENOG502TGA3">
    <property type="taxonomic scope" value="Eukaryota"/>
</dbReference>
<dbReference type="HOGENOM" id="CLU_1511862_0_0_1"/>
<feature type="chain" id="PRO_5010155649" description="Secreted protein" evidence="2">
    <location>
        <begin position="35"/>
        <end position="194"/>
    </location>
</feature>
<evidence type="ECO:0008006" key="6">
    <source>
        <dbReference type="Google" id="ProtNLM"/>
    </source>
</evidence>
<feature type="region of interest" description="Disordered" evidence="1">
    <location>
        <begin position="53"/>
        <end position="88"/>
    </location>
</feature>
<sequence length="194" mass="21469">MRKMQQQQQQLRQSSVVVVVVVVLLSLLATGCTGSDPLAGPVFQSRRVSKSTASVEPQQLLQSPSPIASASREHLKGRTLGGAQGPRTTTVAAAIRQRFEQTVQQVKSRTKELRMEQEQKRVDRKLRRDQQKQERAAATATATGKPAAKSQTLKLTFEPVNPHNLQMPDCGTEGKVYNGRRCVLMSKMSKKPKH</sequence>
<protein>
    <recommendedName>
        <fullName evidence="6">Secreted protein</fullName>
    </recommendedName>
</protein>